<evidence type="ECO:0000256" key="1">
    <source>
        <dbReference type="SAM" id="Phobius"/>
    </source>
</evidence>
<feature type="transmembrane region" description="Helical" evidence="1">
    <location>
        <begin position="6"/>
        <end position="25"/>
    </location>
</feature>
<evidence type="ECO:0000313" key="3">
    <source>
        <dbReference type="Proteomes" id="UP000323426"/>
    </source>
</evidence>
<keyword evidence="1" id="KW-0812">Transmembrane</keyword>
<gene>
    <name evidence="2" type="ORF">F0145_20095</name>
</gene>
<accession>A0A5M6D902</accession>
<sequence>MEKLIFIHSALILILLVAVLGLLLWEEINEANQVMDSKTTPLLSCVSLIAGLILHLNWIILPWAREQKGDLVAVANFGVLVITFSLLIWYWYKSFIDWKAKHSR</sequence>
<evidence type="ECO:0000313" key="2">
    <source>
        <dbReference type="EMBL" id="KAA5541675.1"/>
    </source>
</evidence>
<reference evidence="2 3" key="1">
    <citation type="submission" date="2019-09" db="EMBL/GenBank/DDBJ databases">
        <title>Genome sequence and assembly of Adhaeribacter sp.</title>
        <authorList>
            <person name="Chhetri G."/>
        </authorList>
    </citation>
    <scope>NUCLEOTIDE SEQUENCE [LARGE SCALE GENOMIC DNA]</scope>
    <source>
        <strain evidence="2 3">DK36</strain>
    </source>
</reference>
<keyword evidence="1" id="KW-0472">Membrane</keyword>
<protein>
    <submittedName>
        <fullName evidence="2">Uncharacterized protein</fullName>
    </submittedName>
</protein>
<dbReference type="EMBL" id="VWSF01000020">
    <property type="protein sequence ID" value="KAA5541675.1"/>
    <property type="molecule type" value="Genomic_DNA"/>
</dbReference>
<comment type="caution">
    <text evidence="2">The sequence shown here is derived from an EMBL/GenBank/DDBJ whole genome shotgun (WGS) entry which is preliminary data.</text>
</comment>
<name>A0A5M6D902_9BACT</name>
<proteinExistence type="predicted"/>
<dbReference type="AlphaFoldDB" id="A0A5M6D902"/>
<dbReference type="Proteomes" id="UP000323426">
    <property type="component" value="Unassembled WGS sequence"/>
</dbReference>
<feature type="transmembrane region" description="Helical" evidence="1">
    <location>
        <begin position="45"/>
        <end position="65"/>
    </location>
</feature>
<keyword evidence="1" id="KW-1133">Transmembrane helix</keyword>
<organism evidence="2 3">
    <name type="scientific">Adhaeribacter rhizoryzae</name>
    <dbReference type="NCBI Taxonomy" id="2607907"/>
    <lineage>
        <taxon>Bacteria</taxon>
        <taxon>Pseudomonadati</taxon>
        <taxon>Bacteroidota</taxon>
        <taxon>Cytophagia</taxon>
        <taxon>Cytophagales</taxon>
        <taxon>Hymenobacteraceae</taxon>
        <taxon>Adhaeribacter</taxon>
    </lineage>
</organism>
<feature type="transmembrane region" description="Helical" evidence="1">
    <location>
        <begin position="71"/>
        <end position="92"/>
    </location>
</feature>
<dbReference type="RefSeq" id="WP_150091300.1">
    <property type="nucleotide sequence ID" value="NZ_VWSF01000020.1"/>
</dbReference>
<keyword evidence="3" id="KW-1185">Reference proteome</keyword>